<name>A0A936Z5A0_9HYPH</name>
<gene>
    <name evidence="1" type="ORF">JKG68_01245</name>
</gene>
<sequence length="251" mass="26659">MSQLHLSDEILMAFADGELDEPVAAAVAKAMVDSPGIAKRVVDFQQSRRLTRSAFANGSASPVPPELYAAVSAQIRAFEATNRQAAEPRFREARSPRFGRGSPYLNVALAASVAAIAVATGYFAGRQSAWDNDSLIAQLDHPLIRSELSRVASGRDVELPDGRMRVISTYRLQDGSLCREFRLQASSGAANAIACHQGRWNVALAVTSPANDAGYIPSDGTDLTATYLQNAGAGEPLVEDAEAKALAEAAR</sequence>
<evidence type="ECO:0000313" key="1">
    <source>
        <dbReference type="EMBL" id="MBL0402588.1"/>
    </source>
</evidence>
<comment type="caution">
    <text evidence="1">The sequence shown here is derived from an EMBL/GenBank/DDBJ whole genome shotgun (WGS) entry which is preliminary data.</text>
</comment>
<dbReference type="Gene3D" id="1.10.10.1320">
    <property type="entry name" value="Anti-sigma factor, zinc-finger domain"/>
    <property type="match status" value="1"/>
</dbReference>
<evidence type="ECO:0008006" key="3">
    <source>
        <dbReference type="Google" id="ProtNLM"/>
    </source>
</evidence>
<dbReference type="EMBL" id="JAEQMY010000001">
    <property type="protein sequence ID" value="MBL0402588.1"/>
    <property type="molecule type" value="Genomic_DNA"/>
</dbReference>
<dbReference type="RefSeq" id="WP_202055260.1">
    <property type="nucleotide sequence ID" value="NZ_JAEQMY010000001.1"/>
</dbReference>
<dbReference type="AlphaFoldDB" id="A0A936Z5A0"/>
<dbReference type="Proteomes" id="UP000605848">
    <property type="component" value="Unassembled WGS sequence"/>
</dbReference>
<protein>
    <recommendedName>
        <fullName evidence="3">Anti-sigma factor</fullName>
    </recommendedName>
</protein>
<evidence type="ECO:0000313" key="2">
    <source>
        <dbReference type="Proteomes" id="UP000605848"/>
    </source>
</evidence>
<keyword evidence="2" id="KW-1185">Reference proteome</keyword>
<reference evidence="1" key="1">
    <citation type="submission" date="2021-01" db="EMBL/GenBank/DDBJ databases">
        <title>Microvirga sp.</title>
        <authorList>
            <person name="Kim M.K."/>
        </authorList>
    </citation>
    <scope>NUCLEOTIDE SEQUENCE</scope>
    <source>
        <strain evidence="1">5420S-16</strain>
    </source>
</reference>
<accession>A0A936Z5A0</accession>
<dbReference type="InterPro" id="IPR041916">
    <property type="entry name" value="Anti_sigma_zinc_sf"/>
</dbReference>
<organism evidence="1 2">
    <name type="scientific">Microvirga aerilata</name>
    <dbReference type="NCBI Taxonomy" id="670292"/>
    <lineage>
        <taxon>Bacteria</taxon>
        <taxon>Pseudomonadati</taxon>
        <taxon>Pseudomonadota</taxon>
        <taxon>Alphaproteobacteria</taxon>
        <taxon>Hyphomicrobiales</taxon>
        <taxon>Methylobacteriaceae</taxon>
        <taxon>Microvirga</taxon>
    </lineage>
</organism>
<proteinExistence type="predicted"/>